<dbReference type="AlphaFoldDB" id="A0A1R3R988"/>
<dbReference type="Proteomes" id="UP000188318">
    <property type="component" value="Unassembled WGS sequence"/>
</dbReference>
<gene>
    <name evidence="5" type="ORF">ASPCADRAFT_10188</name>
</gene>
<protein>
    <recommendedName>
        <fullName evidence="4">DUF7732 domain-containing protein</fullName>
    </recommendedName>
</protein>
<dbReference type="PANTHER" id="PTHR42091:SF1">
    <property type="entry name" value="CONSERVED GLYCINE-RICH PROTEIN (AFU_ORTHOLOGUE AFUA_7G02440)"/>
    <property type="match status" value="1"/>
</dbReference>
<dbReference type="PANTHER" id="PTHR42091">
    <property type="entry name" value="CONSERVED GLYCINE-RICH PROTEIN (AFU_ORTHOLOGUE AFUA_7G02440)"/>
    <property type="match status" value="1"/>
</dbReference>
<sequence>MPIATALALLLTISATALHIPLALRDASLLADSHSVPDLARRRGGGSGGRSGSGGSGSERTGSGGSSSRTSSSSNVGGASRSGSGTRPVYGGGYYYAGGARTPYTSGARSPSGGTPYYLPATAIPLYYPGIWLYGMYVYPYSHGYHYVNDTTHQNESMPMACTCQQYLECGCDDNANSTYYQSLFNGSQPLNTSVTSVVKVNGTQTIYINGTLPNGTTAADSSSAAACLMAHGYWMMIVVVVGTVWMDFSSTMDWYTV</sequence>
<dbReference type="VEuPathDB" id="FungiDB:ASPCADRAFT_10188"/>
<feature type="chain" id="PRO_5012865056" description="DUF7732 domain-containing protein" evidence="3">
    <location>
        <begin position="18"/>
        <end position="258"/>
    </location>
</feature>
<feature type="compositionally biased region" description="Low complexity" evidence="1">
    <location>
        <begin position="66"/>
        <end position="84"/>
    </location>
</feature>
<feature type="domain" description="DUF7732" evidence="4">
    <location>
        <begin position="95"/>
        <end position="217"/>
    </location>
</feature>
<keyword evidence="2" id="KW-0812">Transmembrane</keyword>
<evidence type="ECO:0000256" key="2">
    <source>
        <dbReference type="SAM" id="Phobius"/>
    </source>
</evidence>
<dbReference type="STRING" id="602072.A0A1R3R988"/>
<keyword evidence="6" id="KW-1185">Reference proteome</keyword>
<feature type="compositionally biased region" description="Gly residues" evidence="1">
    <location>
        <begin position="45"/>
        <end position="65"/>
    </location>
</feature>
<evidence type="ECO:0000313" key="6">
    <source>
        <dbReference type="Proteomes" id="UP000188318"/>
    </source>
</evidence>
<evidence type="ECO:0000256" key="3">
    <source>
        <dbReference type="SAM" id="SignalP"/>
    </source>
</evidence>
<keyword evidence="2" id="KW-1133">Transmembrane helix</keyword>
<dbReference type="EMBL" id="KV907513">
    <property type="protein sequence ID" value="OOF91043.1"/>
    <property type="molecule type" value="Genomic_DNA"/>
</dbReference>
<name>A0A1R3R988_ASPC5</name>
<keyword evidence="2" id="KW-0472">Membrane</keyword>
<feature type="region of interest" description="Disordered" evidence="1">
    <location>
        <begin position="37"/>
        <end position="84"/>
    </location>
</feature>
<evidence type="ECO:0000259" key="4">
    <source>
        <dbReference type="Pfam" id="PF24866"/>
    </source>
</evidence>
<proteinExistence type="predicted"/>
<dbReference type="Pfam" id="PF24866">
    <property type="entry name" value="DUF7732"/>
    <property type="match status" value="1"/>
</dbReference>
<keyword evidence="3" id="KW-0732">Signal</keyword>
<evidence type="ECO:0000256" key="1">
    <source>
        <dbReference type="SAM" id="MobiDB-lite"/>
    </source>
</evidence>
<feature type="signal peptide" evidence="3">
    <location>
        <begin position="1"/>
        <end position="17"/>
    </location>
</feature>
<dbReference type="OMA" id="HASGYWV"/>
<organism evidence="5 6">
    <name type="scientific">Aspergillus carbonarius (strain ITEM 5010)</name>
    <dbReference type="NCBI Taxonomy" id="602072"/>
    <lineage>
        <taxon>Eukaryota</taxon>
        <taxon>Fungi</taxon>
        <taxon>Dikarya</taxon>
        <taxon>Ascomycota</taxon>
        <taxon>Pezizomycotina</taxon>
        <taxon>Eurotiomycetes</taxon>
        <taxon>Eurotiomycetidae</taxon>
        <taxon>Eurotiales</taxon>
        <taxon>Aspergillaceae</taxon>
        <taxon>Aspergillus</taxon>
        <taxon>Aspergillus subgen. Circumdati</taxon>
    </lineage>
</organism>
<reference evidence="6" key="1">
    <citation type="journal article" date="2017" name="Genome Biol.">
        <title>Comparative genomics reveals high biological diversity and specific adaptations in the industrially and medically important fungal genus Aspergillus.</title>
        <authorList>
            <person name="de Vries R.P."/>
            <person name="Riley R."/>
            <person name="Wiebenga A."/>
            <person name="Aguilar-Osorio G."/>
            <person name="Amillis S."/>
            <person name="Uchima C.A."/>
            <person name="Anderluh G."/>
            <person name="Asadollahi M."/>
            <person name="Askin M."/>
            <person name="Barry K."/>
            <person name="Battaglia E."/>
            <person name="Bayram O."/>
            <person name="Benocci T."/>
            <person name="Braus-Stromeyer S.A."/>
            <person name="Caldana C."/>
            <person name="Canovas D."/>
            <person name="Cerqueira G.C."/>
            <person name="Chen F."/>
            <person name="Chen W."/>
            <person name="Choi C."/>
            <person name="Clum A."/>
            <person name="Dos Santos R.A."/>
            <person name="Damasio A.R."/>
            <person name="Diallinas G."/>
            <person name="Emri T."/>
            <person name="Fekete E."/>
            <person name="Flipphi M."/>
            <person name="Freyberg S."/>
            <person name="Gallo A."/>
            <person name="Gournas C."/>
            <person name="Habgood R."/>
            <person name="Hainaut M."/>
            <person name="Harispe M.L."/>
            <person name="Henrissat B."/>
            <person name="Hilden K.S."/>
            <person name="Hope R."/>
            <person name="Hossain A."/>
            <person name="Karabika E."/>
            <person name="Karaffa L."/>
            <person name="Karanyi Z."/>
            <person name="Krasevec N."/>
            <person name="Kuo A."/>
            <person name="Kusch H."/>
            <person name="LaButti K."/>
            <person name="Lagendijk E.L."/>
            <person name="Lapidus A."/>
            <person name="Levasseur A."/>
            <person name="Lindquist E."/>
            <person name="Lipzen A."/>
            <person name="Logrieco A.F."/>
            <person name="MacCabe A."/>
            <person name="Maekelae M.R."/>
            <person name="Malavazi I."/>
            <person name="Melin P."/>
            <person name="Meyer V."/>
            <person name="Mielnichuk N."/>
            <person name="Miskei M."/>
            <person name="Molnar A.P."/>
            <person name="Mule G."/>
            <person name="Ngan C.Y."/>
            <person name="Orejas M."/>
            <person name="Orosz E."/>
            <person name="Ouedraogo J.P."/>
            <person name="Overkamp K.M."/>
            <person name="Park H.-S."/>
            <person name="Perrone G."/>
            <person name="Piumi F."/>
            <person name="Punt P.J."/>
            <person name="Ram A.F."/>
            <person name="Ramon A."/>
            <person name="Rauscher S."/>
            <person name="Record E."/>
            <person name="Riano-Pachon D.M."/>
            <person name="Robert V."/>
            <person name="Roehrig J."/>
            <person name="Ruller R."/>
            <person name="Salamov A."/>
            <person name="Salih N.S."/>
            <person name="Samson R.A."/>
            <person name="Sandor E."/>
            <person name="Sanguinetti M."/>
            <person name="Schuetze T."/>
            <person name="Sepcic K."/>
            <person name="Shelest E."/>
            <person name="Sherlock G."/>
            <person name="Sophianopoulou V."/>
            <person name="Squina F.M."/>
            <person name="Sun H."/>
            <person name="Susca A."/>
            <person name="Todd R.B."/>
            <person name="Tsang A."/>
            <person name="Unkles S.E."/>
            <person name="van de Wiele N."/>
            <person name="van Rossen-Uffink D."/>
            <person name="Oliveira J.V."/>
            <person name="Vesth T.C."/>
            <person name="Visser J."/>
            <person name="Yu J.-H."/>
            <person name="Zhou M."/>
            <person name="Andersen M.R."/>
            <person name="Archer D.B."/>
            <person name="Baker S.E."/>
            <person name="Benoit I."/>
            <person name="Brakhage A.A."/>
            <person name="Braus G.H."/>
            <person name="Fischer R."/>
            <person name="Frisvad J.C."/>
            <person name="Goldman G.H."/>
            <person name="Houbraken J."/>
            <person name="Oakley B."/>
            <person name="Pocsi I."/>
            <person name="Scazzocchio C."/>
            <person name="Seiboth B."/>
            <person name="vanKuyk P.A."/>
            <person name="Wortman J."/>
            <person name="Dyer P.S."/>
            <person name="Grigoriev I.V."/>
        </authorList>
    </citation>
    <scope>NUCLEOTIDE SEQUENCE [LARGE SCALE GENOMIC DNA]</scope>
    <source>
        <strain evidence="6">ITEM 5010</strain>
    </source>
</reference>
<dbReference type="OrthoDB" id="5425547at2759"/>
<feature type="transmembrane region" description="Helical" evidence="2">
    <location>
        <begin position="232"/>
        <end position="249"/>
    </location>
</feature>
<accession>A0A1R3R988</accession>
<dbReference type="InterPro" id="IPR056634">
    <property type="entry name" value="DUF7732"/>
</dbReference>
<evidence type="ECO:0000313" key="5">
    <source>
        <dbReference type="EMBL" id="OOF91043.1"/>
    </source>
</evidence>